<proteinExistence type="predicted"/>
<sequence length="214" mass="24655">MDNAPAHPTDIDLKNITVNFFPSNTTSRIERMDQGVIRNFKAYYRRQLVQRIIINCHHAHSADDVLHYREAGILIPTGTLIDEDVVVQEAKCMVELDKVLKHLTVGGETISADDFVSVDDNVPVCNEWNDDYEKILSVEYTSTEDTFQEEQLTADISPLLSESLNMIRRLHLLSTNQYPESHPFILHLQSKLRDVFLDKKVSKQRSIHEFFKSL</sequence>
<organism evidence="2 4">
    <name type="scientific">Adineta ricciae</name>
    <name type="common">Rotifer</name>
    <dbReference type="NCBI Taxonomy" id="249248"/>
    <lineage>
        <taxon>Eukaryota</taxon>
        <taxon>Metazoa</taxon>
        <taxon>Spiralia</taxon>
        <taxon>Gnathifera</taxon>
        <taxon>Rotifera</taxon>
        <taxon>Eurotatoria</taxon>
        <taxon>Bdelloidea</taxon>
        <taxon>Adinetida</taxon>
        <taxon>Adinetidae</taxon>
        <taxon>Adineta</taxon>
    </lineage>
</organism>
<dbReference type="Proteomes" id="UP000663852">
    <property type="component" value="Unassembled WGS sequence"/>
</dbReference>
<accession>A0A815GZB8</accession>
<dbReference type="GO" id="GO:0003676">
    <property type="term" value="F:nucleic acid binding"/>
    <property type="evidence" value="ECO:0007669"/>
    <property type="project" value="InterPro"/>
</dbReference>
<comment type="caution">
    <text evidence="2">The sequence shown here is derived from an EMBL/GenBank/DDBJ whole genome shotgun (WGS) entry which is preliminary data.</text>
</comment>
<gene>
    <name evidence="3" type="ORF">EDS130_LOCUS39994</name>
    <name evidence="2" type="ORF">XAT740_LOCUS31152</name>
</gene>
<name>A0A815GZB8_ADIRI</name>
<evidence type="ECO:0000313" key="2">
    <source>
        <dbReference type="EMBL" id="CAF1344730.1"/>
    </source>
</evidence>
<dbReference type="Proteomes" id="UP000663828">
    <property type="component" value="Unassembled WGS sequence"/>
</dbReference>
<evidence type="ECO:0000313" key="4">
    <source>
        <dbReference type="Proteomes" id="UP000663828"/>
    </source>
</evidence>
<protein>
    <recommendedName>
        <fullName evidence="1">DDE-1 domain-containing protein</fullName>
    </recommendedName>
</protein>
<feature type="domain" description="DDE-1" evidence="1">
    <location>
        <begin position="2"/>
        <end position="58"/>
    </location>
</feature>
<dbReference type="AlphaFoldDB" id="A0A815GZB8"/>
<dbReference type="EMBL" id="CAJNOR010002820">
    <property type="protein sequence ID" value="CAF1344730.1"/>
    <property type="molecule type" value="Genomic_DNA"/>
</dbReference>
<keyword evidence="4" id="KW-1185">Reference proteome</keyword>
<dbReference type="OrthoDB" id="125347at2759"/>
<dbReference type="Pfam" id="PF03184">
    <property type="entry name" value="DDE_1"/>
    <property type="match status" value="1"/>
</dbReference>
<evidence type="ECO:0000259" key="1">
    <source>
        <dbReference type="Pfam" id="PF03184"/>
    </source>
</evidence>
<dbReference type="InterPro" id="IPR004875">
    <property type="entry name" value="DDE_SF_endonuclease_dom"/>
</dbReference>
<evidence type="ECO:0000313" key="3">
    <source>
        <dbReference type="EMBL" id="CAF1458519.1"/>
    </source>
</evidence>
<reference evidence="2" key="1">
    <citation type="submission" date="2021-02" db="EMBL/GenBank/DDBJ databases">
        <authorList>
            <person name="Nowell W R."/>
        </authorList>
    </citation>
    <scope>NUCLEOTIDE SEQUENCE</scope>
</reference>
<dbReference type="EMBL" id="CAJNOJ010000466">
    <property type="protein sequence ID" value="CAF1458519.1"/>
    <property type="molecule type" value="Genomic_DNA"/>
</dbReference>